<proteinExistence type="predicted"/>
<comment type="caution">
    <text evidence="1">The sequence shown here is derived from an EMBL/GenBank/DDBJ whole genome shotgun (WGS) entry which is preliminary data.</text>
</comment>
<evidence type="ECO:0000313" key="2">
    <source>
        <dbReference type="Proteomes" id="UP001595969"/>
    </source>
</evidence>
<organism evidence="1 2">
    <name type="scientific">Enterococcus lemanii</name>
    <dbReference type="NCBI Taxonomy" id="1159752"/>
    <lineage>
        <taxon>Bacteria</taxon>
        <taxon>Bacillati</taxon>
        <taxon>Bacillota</taxon>
        <taxon>Bacilli</taxon>
        <taxon>Lactobacillales</taxon>
        <taxon>Enterococcaceae</taxon>
        <taxon>Enterococcus</taxon>
    </lineage>
</organism>
<evidence type="ECO:0000313" key="1">
    <source>
        <dbReference type="EMBL" id="MFC4720479.1"/>
    </source>
</evidence>
<protein>
    <recommendedName>
        <fullName evidence="3">DUF2313 domain-containing protein</fullName>
    </recommendedName>
</protein>
<accession>A0ABV9MZ84</accession>
<dbReference type="RefSeq" id="WP_204652750.1">
    <property type="nucleotide sequence ID" value="NZ_JAFBFD010000001.1"/>
</dbReference>
<keyword evidence="2" id="KW-1185">Reference proteome</keyword>
<gene>
    <name evidence="1" type="ORF">ACFO5I_12165</name>
</gene>
<name>A0ABV9MZ84_9ENTE</name>
<evidence type="ECO:0008006" key="3">
    <source>
        <dbReference type="Google" id="ProtNLM"/>
    </source>
</evidence>
<reference evidence="2" key="1">
    <citation type="journal article" date="2019" name="Int. J. Syst. Evol. Microbiol.">
        <title>The Global Catalogue of Microorganisms (GCM) 10K type strain sequencing project: providing services to taxonomists for standard genome sequencing and annotation.</title>
        <authorList>
            <consortium name="The Broad Institute Genomics Platform"/>
            <consortium name="The Broad Institute Genome Sequencing Center for Infectious Disease"/>
            <person name="Wu L."/>
            <person name="Ma J."/>
        </authorList>
    </citation>
    <scope>NUCLEOTIDE SEQUENCE [LARGE SCALE GENOMIC DNA]</scope>
    <source>
        <strain evidence="2">CGMCC 1.19032</strain>
    </source>
</reference>
<dbReference type="EMBL" id="JBHSGS010000063">
    <property type="protein sequence ID" value="MFC4720479.1"/>
    <property type="molecule type" value="Genomic_DNA"/>
</dbReference>
<dbReference type="Proteomes" id="UP001595969">
    <property type="component" value="Unassembled WGS sequence"/>
</dbReference>
<sequence length="168" mass="19959">MHEIYITLILGGLREIYQSEAEFYEQQLGISKERWDNWKKGKTQLSAEENQKVKNIFSDYEWMLLQKILRQTIIYPEKRQVAVLEYKKMKIKIAKKWLNSSGGVVEIKQLNDSPEEAFIDLRVSLEYGEWGFDDVLNFRLPAEIQNQIVRQEVALLDWINQELAENYV</sequence>